<reference evidence="12" key="1">
    <citation type="submission" date="2011-05" db="EMBL/GenBank/DDBJ databases">
        <title>Complete sequence of Desulfotomaculum ruminis DSM 2154.</title>
        <authorList>
            <person name="Lucas S."/>
            <person name="Copeland A."/>
            <person name="Lapidus A."/>
            <person name="Cheng J.-F."/>
            <person name="Goodwin L."/>
            <person name="Pitluck S."/>
            <person name="Lu M."/>
            <person name="Detter J.C."/>
            <person name="Han C."/>
            <person name="Tapia R."/>
            <person name="Land M."/>
            <person name="Hauser L."/>
            <person name="Kyrpides N."/>
            <person name="Ivanova N."/>
            <person name="Mikhailova N."/>
            <person name="Pagani I."/>
            <person name="Stams A.J.M."/>
            <person name="Plugge C.M."/>
            <person name="Muyzer G."/>
            <person name="Kuever J."/>
            <person name="Parshina S.N."/>
            <person name="Ivanova A.E."/>
            <person name="Nazina T.N."/>
            <person name="Brambilla E."/>
            <person name="Spring S."/>
            <person name="Klenk H.-P."/>
            <person name="Woyke T."/>
        </authorList>
    </citation>
    <scope>NUCLEOTIDE SEQUENCE [LARGE SCALE GENOMIC DNA]</scope>
    <source>
        <strain evidence="12">ATCC 23193 / DSM 2154 / NCIB 8452 / DL</strain>
    </source>
</reference>
<evidence type="ECO:0000256" key="4">
    <source>
        <dbReference type="ARBA" id="ARBA00022692"/>
    </source>
</evidence>
<evidence type="ECO:0000256" key="5">
    <source>
        <dbReference type="ARBA" id="ARBA00022982"/>
    </source>
</evidence>
<dbReference type="GO" id="GO:0020037">
    <property type="term" value="F:heme binding"/>
    <property type="evidence" value="ECO:0007669"/>
    <property type="project" value="TreeGrafter"/>
</dbReference>
<keyword evidence="7" id="KW-0560">Oxidoreductase</keyword>
<feature type="transmembrane region" description="Helical" evidence="9">
    <location>
        <begin position="113"/>
        <end position="133"/>
    </location>
</feature>
<feature type="domain" description="NarG-like" evidence="10">
    <location>
        <begin position="65"/>
        <end position="238"/>
    </location>
</feature>
<dbReference type="PANTHER" id="PTHR30598:SF3">
    <property type="entry name" value="RESPIRATORY NITRATE REDUCTASE 1 GAMMA CHAIN"/>
    <property type="match status" value="1"/>
</dbReference>
<dbReference type="GO" id="GO:0005886">
    <property type="term" value="C:plasma membrane"/>
    <property type="evidence" value="ECO:0007669"/>
    <property type="project" value="UniProtKB-SubCell"/>
</dbReference>
<evidence type="ECO:0000256" key="7">
    <source>
        <dbReference type="ARBA" id="ARBA00023002"/>
    </source>
</evidence>
<dbReference type="InterPro" id="IPR036197">
    <property type="entry name" value="NarG-like_sf"/>
</dbReference>
<dbReference type="SUPFAM" id="SSF103501">
    <property type="entry name" value="Respiratory nitrate reductase 1 gamma chain"/>
    <property type="match status" value="1"/>
</dbReference>
<dbReference type="Pfam" id="PF02665">
    <property type="entry name" value="Nitrate_red_gam"/>
    <property type="match status" value="1"/>
</dbReference>
<feature type="transmembrane region" description="Helical" evidence="9">
    <location>
        <begin position="70"/>
        <end position="93"/>
    </location>
</feature>
<evidence type="ECO:0000256" key="3">
    <source>
        <dbReference type="ARBA" id="ARBA00022475"/>
    </source>
</evidence>
<keyword evidence="6 9" id="KW-1133">Transmembrane helix</keyword>
<dbReference type="InterPro" id="IPR023234">
    <property type="entry name" value="NarG-like_domain"/>
</dbReference>
<organism evidence="11 12">
    <name type="scientific">Desulforamulus ruminis (strain ATCC 23193 / DSM 2154 / NCIMB 8452 / DL)</name>
    <name type="common">Desulfotomaculum ruminis</name>
    <dbReference type="NCBI Taxonomy" id="696281"/>
    <lineage>
        <taxon>Bacteria</taxon>
        <taxon>Bacillati</taxon>
        <taxon>Bacillota</taxon>
        <taxon>Clostridia</taxon>
        <taxon>Eubacteriales</taxon>
        <taxon>Peptococcaceae</taxon>
        <taxon>Desulforamulus</taxon>
    </lineage>
</organism>
<sequence length="267" mass="30131">MINYFILQILPYISVAVFIIGLLYRLGRWANARIIHNITLTPAPTTKAGAMLDIAKEATFFRSLFKSDKALWAGAWIMHVALFFILAGHVLGIGLLGRQFAYVGLTSVETSELLSTLLGTFFGIVLLLALFYLLYRRIRINEVRVISAPSDYVMLLLLIGIVAAGNFMRFVPEWGIHYEPVRDYIQHLITFTSITPDMEVMHKPMFIIHLLLVQILLIVFPFSKLLHSVGMFAHRYIINRAYAEPASGLPNAVVKDQAADPKIEPKE</sequence>
<evidence type="ECO:0000313" key="11">
    <source>
        <dbReference type="EMBL" id="AEG61717.1"/>
    </source>
</evidence>
<name>F6DMF6_DESRL</name>
<evidence type="ECO:0000256" key="8">
    <source>
        <dbReference type="ARBA" id="ARBA00023136"/>
    </source>
</evidence>
<dbReference type="HOGENOM" id="CLU_067516_1_0_9"/>
<dbReference type="AlphaFoldDB" id="F6DMF6"/>
<feature type="transmembrane region" description="Helical" evidence="9">
    <location>
        <begin position="206"/>
        <end position="226"/>
    </location>
</feature>
<evidence type="ECO:0000313" key="12">
    <source>
        <dbReference type="Proteomes" id="UP000009234"/>
    </source>
</evidence>
<evidence type="ECO:0000256" key="2">
    <source>
        <dbReference type="ARBA" id="ARBA00022448"/>
    </source>
</evidence>
<dbReference type="InterPro" id="IPR051936">
    <property type="entry name" value="Heme-iron_electron_transfer"/>
</dbReference>
<gene>
    <name evidence="11" type="ordered locus">Desru_3514</name>
</gene>
<feature type="transmembrane region" description="Helical" evidence="9">
    <location>
        <begin position="6"/>
        <end position="24"/>
    </location>
</feature>
<dbReference type="Proteomes" id="UP000009234">
    <property type="component" value="Chromosome"/>
</dbReference>
<keyword evidence="5" id="KW-0249">Electron transport</keyword>
<comment type="subcellular location">
    <subcellularLocation>
        <location evidence="1">Cell membrane</location>
        <topology evidence="1">Multi-pass membrane protein</topology>
    </subcellularLocation>
</comment>
<keyword evidence="3" id="KW-1003">Cell membrane</keyword>
<evidence type="ECO:0000256" key="1">
    <source>
        <dbReference type="ARBA" id="ARBA00004651"/>
    </source>
</evidence>
<dbReference type="GO" id="GO:0019645">
    <property type="term" value="P:anaerobic electron transport chain"/>
    <property type="evidence" value="ECO:0007669"/>
    <property type="project" value="TreeGrafter"/>
</dbReference>
<protein>
    <submittedName>
        <fullName evidence="11">Nitrate reductase gamma subunit</fullName>
    </submittedName>
</protein>
<dbReference type="GO" id="GO:0008940">
    <property type="term" value="F:nitrate reductase activity"/>
    <property type="evidence" value="ECO:0007669"/>
    <property type="project" value="TreeGrafter"/>
</dbReference>
<dbReference type="EMBL" id="CP002780">
    <property type="protein sequence ID" value="AEG61717.1"/>
    <property type="molecule type" value="Genomic_DNA"/>
</dbReference>
<keyword evidence="12" id="KW-1185">Reference proteome</keyword>
<keyword evidence="8 9" id="KW-0472">Membrane</keyword>
<dbReference type="PANTHER" id="PTHR30598">
    <property type="entry name" value="NITRATE REDUCTASE PRIVATE CHAPERONE, REDOX ENZYME MATURATION PROTEIN REMP FAMILY"/>
    <property type="match status" value="1"/>
</dbReference>
<proteinExistence type="predicted"/>
<evidence type="ECO:0000256" key="6">
    <source>
        <dbReference type="ARBA" id="ARBA00022989"/>
    </source>
</evidence>
<feature type="transmembrane region" description="Helical" evidence="9">
    <location>
        <begin position="153"/>
        <end position="171"/>
    </location>
</feature>
<evidence type="ECO:0000256" key="9">
    <source>
        <dbReference type="SAM" id="Phobius"/>
    </source>
</evidence>
<dbReference type="KEGG" id="dru:Desru_3514"/>
<dbReference type="Gene3D" id="1.20.950.20">
    <property type="entry name" value="Transmembrane di-heme cytochromes, Chain C"/>
    <property type="match status" value="1"/>
</dbReference>
<accession>F6DMF6</accession>
<evidence type="ECO:0000259" key="10">
    <source>
        <dbReference type="Pfam" id="PF02665"/>
    </source>
</evidence>
<keyword evidence="2" id="KW-0813">Transport</keyword>
<dbReference type="GO" id="GO:0009055">
    <property type="term" value="F:electron transfer activity"/>
    <property type="evidence" value="ECO:0007669"/>
    <property type="project" value="TreeGrafter"/>
</dbReference>
<dbReference type="eggNOG" id="COG2181">
    <property type="taxonomic scope" value="Bacteria"/>
</dbReference>
<dbReference type="STRING" id="696281.Desru_3514"/>
<reference evidence="11 12" key="2">
    <citation type="journal article" date="2012" name="Stand. Genomic Sci.">
        <title>Complete genome sequence of the sulfate-reducing firmicute Desulfotomaculum ruminis type strain (DL(T)).</title>
        <authorList>
            <person name="Spring S."/>
            <person name="Visser M."/>
            <person name="Lu M."/>
            <person name="Copeland A."/>
            <person name="Lapidus A."/>
            <person name="Lucas S."/>
            <person name="Cheng J.F."/>
            <person name="Han C."/>
            <person name="Tapia R."/>
            <person name="Goodwin L.A."/>
            <person name="Pitluck S."/>
            <person name="Ivanova N."/>
            <person name="Land M."/>
            <person name="Hauser L."/>
            <person name="Larimer F."/>
            <person name="Rohde M."/>
            <person name="Goker M."/>
            <person name="Detter J.C."/>
            <person name="Kyrpides N.C."/>
            <person name="Woyke T."/>
            <person name="Schaap P.J."/>
            <person name="Plugge C.M."/>
            <person name="Muyzer G."/>
            <person name="Kuever J."/>
            <person name="Pereira I.A."/>
            <person name="Parshina S.N."/>
            <person name="Bernier-Latmani R."/>
            <person name="Stams A.J."/>
            <person name="Klenk H.P."/>
        </authorList>
    </citation>
    <scope>NUCLEOTIDE SEQUENCE [LARGE SCALE GENOMIC DNA]</scope>
    <source>
        <strain evidence="12">ATCC 23193 / DSM 2154 / NCIB 8452 / DL</strain>
    </source>
</reference>
<keyword evidence="4 9" id="KW-0812">Transmembrane</keyword>